<gene>
    <name evidence="2" type="ORF">C477_04469</name>
</gene>
<sequence length="74" mass="7859">MSNTQTKQLLRAYTKADDVEVGPGSGQNGASSVQSKIDDLDDANNVQGVRRLMSSASDNVSSYKGIAQRSTPIK</sequence>
<feature type="region of interest" description="Disordered" evidence="1">
    <location>
        <begin position="53"/>
        <end position="74"/>
    </location>
</feature>
<reference evidence="2 3" key="1">
    <citation type="journal article" date="2014" name="PLoS Genet.">
        <title>Phylogenetically driven sequencing of extremely halophilic archaea reveals strategies for static and dynamic osmo-response.</title>
        <authorList>
            <person name="Becker E.A."/>
            <person name="Seitzer P.M."/>
            <person name="Tritt A."/>
            <person name="Larsen D."/>
            <person name="Krusor M."/>
            <person name="Yao A.I."/>
            <person name="Wu D."/>
            <person name="Madern D."/>
            <person name="Eisen J.A."/>
            <person name="Darling A.E."/>
            <person name="Facciotti M.T."/>
        </authorList>
    </citation>
    <scope>NUCLEOTIDE SEQUENCE [LARGE SCALE GENOMIC DNA]</scope>
    <source>
        <strain evidence="2 3">JCM 13891</strain>
    </source>
</reference>
<comment type="caution">
    <text evidence="2">The sequence shown here is derived from an EMBL/GenBank/DDBJ whole genome shotgun (WGS) entry which is preliminary data.</text>
</comment>
<keyword evidence="3" id="KW-1185">Reference proteome</keyword>
<evidence type="ECO:0000313" key="2">
    <source>
        <dbReference type="EMBL" id="ELZ21969.1"/>
    </source>
</evidence>
<name>M0CJB4_9EURY</name>
<evidence type="ECO:0000256" key="1">
    <source>
        <dbReference type="SAM" id="MobiDB-lite"/>
    </source>
</evidence>
<dbReference type="Proteomes" id="UP000011657">
    <property type="component" value="Unassembled WGS sequence"/>
</dbReference>
<feature type="compositionally biased region" description="Polar residues" evidence="1">
    <location>
        <begin position="54"/>
        <end position="74"/>
    </location>
</feature>
<dbReference type="AlphaFoldDB" id="M0CJB4"/>
<organism evidence="2 3">
    <name type="scientific">Haloterrigena salina JCM 13891</name>
    <dbReference type="NCBI Taxonomy" id="1227488"/>
    <lineage>
        <taxon>Archaea</taxon>
        <taxon>Methanobacteriati</taxon>
        <taxon>Methanobacteriota</taxon>
        <taxon>Stenosarchaea group</taxon>
        <taxon>Halobacteria</taxon>
        <taxon>Halobacteriales</taxon>
        <taxon>Natrialbaceae</taxon>
        <taxon>Haloterrigena</taxon>
    </lineage>
</organism>
<evidence type="ECO:0000313" key="3">
    <source>
        <dbReference type="Proteomes" id="UP000011657"/>
    </source>
</evidence>
<accession>M0CJB4</accession>
<protein>
    <submittedName>
        <fullName evidence="2">Uncharacterized protein</fullName>
    </submittedName>
</protein>
<proteinExistence type="predicted"/>
<feature type="region of interest" description="Disordered" evidence="1">
    <location>
        <begin position="13"/>
        <end position="40"/>
    </location>
</feature>
<dbReference type="EMBL" id="AOIS01000016">
    <property type="protein sequence ID" value="ELZ21969.1"/>
    <property type="molecule type" value="Genomic_DNA"/>
</dbReference>